<dbReference type="GO" id="GO:0046872">
    <property type="term" value="F:metal ion binding"/>
    <property type="evidence" value="ECO:0007669"/>
    <property type="project" value="UniProtKB-KW"/>
</dbReference>
<dbReference type="Pfam" id="PF07727">
    <property type="entry name" value="RVT_2"/>
    <property type="match status" value="1"/>
</dbReference>
<feature type="non-terminal residue" evidence="5">
    <location>
        <position position="1"/>
    </location>
</feature>
<dbReference type="STRING" id="157652.A0A371FE82"/>
<keyword evidence="6" id="KW-1185">Reference proteome</keyword>
<name>A0A371FE82_MUCPR</name>
<evidence type="ECO:0000313" key="6">
    <source>
        <dbReference type="Proteomes" id="UP000257109"/>
    </source>
</evidence>
<keyword evidence="3" id="KW-0472">Membrane</keyword>
<dbReference type="Pfam" id="PF25597">
    <property type="entry name" value="SH3_retrovirus"/>
    <property type="match status" value="1"/>
</dbReference>
<dbReference type="EMBL" id="QJKJ01009441">
    <property type="protein sequence ID" value="RDX76611.1"/>
    <property type="molecule type" value="Genomic_DNA"/>
</dbReference>
<evidence type="ECO:0000259" key="4">
    <source>
        <dbReference type="PROSITE" id="PS50994"/>
    </source>
</evidence>
<accession>A0A371FE82</accession>
<dbReference type="GO" id="GO:0016787">
    <property type="term" value="F:hydrolase activity"/>
    <property type="evidence" value="ECO:0007669"/>
    <property type="project" value="UniProtKB-KW"/>
</dbReference>
<dbReference type="SUPFAM" id="SSF53098">
    <property type="entry name" value="Ribonuclease H-like"/>
    <property type="match status" value="1"/>
</dbReference>
<dbReference type="PANTHER" id="PTHR42648">
    <property type="entry name" value="TRANSPOSASE, PUTATIVE-RELATED"/>
    <property type="match status" value="1"/>
</dbReference>
<dbReference type="Gene3D" id="3.30.420.10">
    <property type="entry name" value="Ribonuclease H-like superfamily/Ribonuclease H"/>
    <property type="match status" value="1"/>
</dbReference>
<keyword evidence="3" id="KW-0812">Transmembrane</keyword>
<dbReference type="InterPro" id="IPR057670">
    <property type="entry name" value="SH3_retrovirus"/>
</dbReference>
<dbReference type="InterPro" id="IPR013103">
    <property type="entry name" value="RVT_2"/>
</dbReference>
<dbReference type="GO" id="GO:0015074">
    <property type="term" value="P:DNA integration"/>
    <property type="evidence" value="ECO:0007669"/>
    <property type="project" value="InterPro"/>
</dbReference>
<reference evidence="5" key="1">
    <citation type="submission" date="2018-05" db="EMBL/GenBank/DDBJ databases">
        <title>Draft genome of Mucuna pruriens seed.</title>
        <authorList>
            <person name="Nnadi N.E."/>
            <person name="Vos R."/>
            <person name="Hasami M.H."/>
            <person name="Devisetty U.K."/>
            <person name="Aguiy J.C."/>
        </authorList>
    </citation>
    <scope>NUCLEOTIDE SEQUENCE [LARGE SCALE GENOMIC DNA]</scope>
    <source>
        <tissue evidence="5">Seed</tissue>
    </source>
</reference>
<dbReference type="InterPro" id="IPR012337">
    <property type="entry name" value="RNaseH-like_sf"/>
</dbReference>
<dbReference type="InterPro" id="IPR036397">
    <property type="entry name" value="RNaseH_sf"/>
</dbReference>
<keyword evidence="3" id="KW-1133">Transmembrane helix</keyword>
<dbReference type="PANTHER" id="PTHR42648:SF26">
    <property type="entry name" value="INTEGRASE CATALYTIC DOMAIN-CONTAINING PROTEIN"/>
    <property type="match status" value="1"/>
</dbReference>
<protein>
    <recommendedName>
        <fullName evidence="4">Integrase catalytic domain-containing protein</fullName>
    </recommendedName>
</protein>
<dbReference type="GO" id="GO:0003676">
    <property type="term" value="F:nucleic acid binding"/>
    <property type="evidence" value="ECO:0007669"/>
    <property type="project" value="InterPro"/>
</dbReference>
<dbReference type="InterPro" id="IPR001584">
    <property type="entry name" value="Integrase_cat-core"/>
</dbReference>
<gene>
    <name evidence="5" type="ORF">CR513_43386</name>
</gene>
<dbReference type="InterPro" id="IPR039537">
    <property type="entry name" value="Retrotran_Ty1/copia-like"/>
</dbReference>
<feature type="domain" description="Integrase catalytic" evidence="4">
    <location>
        <begin position="1"/>
        <end position="160"/>
    </location>
</feature>
<evidence type="ECO:0000256" key="1">
    <source>
        <dbReference type="ARBA" id="ARBA00022723"/>
    </source>
</evidence>
<feature type="transmembrane region" description="Helical" evidence="3">
    <location>
        <begin position="12"/>
        <end position="30"/>
    </location>
</feature>
<dbReference type="AlphaFoldDB" id="A0A371FE82"/>
<organism evidence="5 6">
    <name type="scientific">Mucuna pruriens</name>
    <name type="common">Velvet bean</name>
    <name type="synonym">Dolichos pruriens</name>
    <dbReference type="NCBI Taxonomy" id="157652"/>
    <lineage>
        <taxon>Eukaryota</taxon>
        <taxon>Viridiplantae</taxon>
        <taxon>Streptophyta</taxon>
        <taxon>Embryophyta</taxon>
        <taxon>Tracheophyta</taxon>
        <taxon>Spermatophyta</taxon>
        <taxon>Magnoliopsida</taxon>
        <taxon>eudicotyledons</taxon>
        <taxon>Gunneridae</taxon>
        <taxon>Pentapetalae</taxon>
        <taxon>rosids</taxon>
        <taxon>fabids</taxon>
        <taxon>Fabales</taxon>
        <taxon>Fabaceae</taxon>
        <taxon>Papilionoideae</taxon>
        <taxon>50 kb inversion clade</taxon>
        <taxon>NPAAA clade</taxon>
        <taxon>indigoferoid/millettioid clade</taxon>
        <taxon>Phaseoleae</taxon>
        <taxon>Mucuna</taxon>
    </lineage>
</organism>
<dbReference type="Proteomes" id="UP000257109">
    <property type="component" value="Unassembled WGS sequence"/>
</dbReference>
<dbReference type="OrthoDB" id="997331at2759"/>
<evidence type="ECO:0000313" key="5">
    <source>
        <dbReference type="EMBL" id="RDX76611.1"/>
    </source>
</evidence>
<sequence>MSFVLHVDLAKYIISFHMLFKLFIILLLNWCSVTCGDQHLWHHLIHTIFSQFKRLIEVQFNTKLKSVQIDGGGEFHALTLFFTKHGIVHIFACPHTYHQNGLVERKHHHVVETGLTLLSPVGLLLKFWDLAFPTTTYLINCMPIAGLQMKSPYFCLFNQVPDFMRLGVLVTLTFGLTFNTNWLFKECVFLGYSNSHKGHKCLVLDGRIFVSKDVLLNEHRFPYYELFQQPSSFSAPTVTQTLPLLVISSSIPSPLATENPSSTLNSVPLAAAIDSSTSSIAPPTVVHNTYHNTTSTPLPFVHPDNIHPMQTRGKSGIVQPRLQPTLLLTEIEPVGHKQALAKPKWVATMTKEYQALLRNNTWSLVHLPSHRQAIGCKWVFRIKQNPDGSVKKYKARLIAKPGFDFQESFSPIVKPVTIHTILSLAVPRRGHINKLM</sequence>
<keyword evidence="2" id="KW-0378">Hydrolase</keyword>
<comment type="caution">
    <text evidence="5">The sequence shown here is derived from an EMBL/GenBank/DDBJ whole genome shotgun (WGS) entry which is preliminary data.</text>
</comment>
<evidence type="ECO:0000256" key="3">
    <source>
        <dbReference type="SAM" id="Phobius"/>
    </source>
</evidence>
<keyword evidence="1" id="KW-0479">Metal-binding</keyword>
<evidence type="ECO:0000256" key="2">
    <source>
        <dbReference type="ARBA" id="ARBA00022801"/>
    </source>
</evidence>
<proteinExistence type="predicted"/>
<dbReference type="PROSITE" id="PS50994">
    <property type="entry name" value="INTEGRASE"/>
    <property type="match status" value="1"/>
</dbReference>